<dbReference type="Proteomes" id="UP000649829">
    <property type="component" value="Unassembled WGS sequence"/>
</dbReference>
<evidence type="ECO:0000313" key="3">
    <source>
        <dbReference type="Proteomes" id="UP000649829"/>
    </source>
</evidence>
<dbReference type="RefSeq" id="WP_084178310.1">
    <property type="nucleotide sequence ID" value="NZ_BMLF01000001.1"/>
</dbReference>
<dbReference type="Pfam" id="PF12697">
    <property type="entry name" value="Abhydrolase_6"/>
    <property type="match status" value="1"/>
</dbReference>
<dbReference type="Gene3D" id="3.40.50.1820">
    <property type="entry name" value="alpha/beta hydrolase"/>
    <property type="match status" value="1"/>
</dbReference>
<dbReference type="GO" id="GO:0016787">
    <property type="term" value="F:hydrolase activity"/>
    <property type="evidence" value="ECO:0007669"/>
    <property type="project" value="UniProtKB-KW"/>
</dbReference>
<dbReference type="InterPro" id="IPR050266">
    <property type="entry name" value="AB_hydrolase_sf"/>
</dbReference>
<dbReference type="InterPro" id="IPR029058">
    <property type="entry name" value="AB_hydrolase_fold"/>
</dbReference>
<dbReference type="SUPFAM" id="SSF53474">
    <property type="entry name" value="alpha/beta-Hydrolases"/>
    <property type="match status" value="1"/>
</dbReference>
<name>A0A917SQV2_9RHOB</name>
<comment type="caution">
    <text evidence="2">The sequence shown here is derived from an EMBL/GenBank/DDBJ whole genome shotgun (WGS) entry which is preliminary data.</text>
</comment>
<protein>
    <submittedName>
        <fullName evidence="2">Hydrolase or acyltransferase (Alpha/beta hydrolase)</fullName>
    </submittedName>
</protein>
<keyword evidence="2" id="KW-0012">Acyltransferase</keyword>
<sequence length="319" mass="34149">MLLALRILAALVLIVAVVAVATWWRASARKAAAEAAYPPEGQFVAVEGHPVHYVQKGAGPDVVLIHGASGNTRDMTFSFMDRLTGRYRVTVFDRPGHGYTPRLALSGVTVADQADLLLGAAEQLGVTRPVVVGQSFGGAVAMAWAVRHPEQTAAVVSIAGATHPWEGALDRLYATVAAPWIGRPLAWLISAWVPMGYVESQVEGVFTPQTEPEGYAQQIGLGLIMRPENLLANAHQRTDLREELRVMRHEYPDLMMPIEILHGTADDIVGLEVHAEKLAQEAPDAHLTTLPGIGHMPHHVAPGAVEAAIDRAAAKAGLL</sequence>
<feature type="domain" description="AB hydrolase-1" evidence="1">
    <location>
        <begin position="62"/>
        <end position="307"/>
    </location>
</feature>
<dbReference type="InterPro" id="IPR000073">
    <property type="entry name" value="AB_hydrolase_1"/>
</dbReference>
<accession>A0A917SQV2</accession>
<dbReference type="AlphaFoldDB" id="A0A917SQV2"/>
<keyword evidence="2" id="KW-0808">Transferase</keyword>
<reference evidence="2" key="1">
    <citation type="journal article" date="2014" name="Int. J. Syst. Evol. Microbiol.">
        <title>Complete genome sequence of Corynebacterium casei LMG S-19264T (=DSM 44701T), isolated from a smear-ripened cheese.</title>
        <authorList>
            <consortium name="US DOE Joint Genome Institute (JGI-PGF)"/>
            <person name="Walter F."/>
            <person name="Albersmeier A."/>
            <person name="Kalinowski J."/>
            <person name="Ruckert C."/>
        </authorList>
    </citation>
    <scope>NUCLEOTIDE SEQUENCE</scope>
    <source>
        <strain evidence="2">CGMCC 1.6293</strain>
    </source>
</reference>
<gene>
    <name evidence="2" type="ORF">GCM10011534_10410</name>
</gene>
<evidence type="ECO:0000259" key="1">
    <source>
        <dbReference type="Pfam" id="PF12697"/>
    </source>
</evidence>
<keyword evidence="3" id="KW-1185">Reference proteome</keyword>
<dbReference type="GO" id="GO:0016746">
    <property type="term" value="F:acyltransferase activity"/>
    <property type="evidence" value="ECO:0007669"/>
    <property type="project" value="UniProtKB-KW"/>
</dbReference>
<dbReference type="PANTHER" id="PTHR43798">
    <property type="entry name" value="MONOACYLGLYCEROL LIPASE"/>
    <property type="match status" value="1"/>
</dbReference>
<reference evidence="2" key="2">
    <citation type="submission" date="2020-09" db="EMBL/GenBank/DDBJ databases">
        <authorList>
            <person name="Sun Q."/>
            <person name="Zhou Y."/>
        </authorList>
    </citation>
    <scope>NUCLEOTIDE SEQUENCE</scope>
    <source>
        <strain evidence="2">CGMCC 1.6293</strain>
    </source>
</reference>
<dbReference type="PRINTS" id="PR00111">
    <property type="entry name" value="ABHYDROLASE"/>
</dbReference>
<evidence type="ECO:0000313" key="2">
    <source>
        <dbReference type="EMBL" id="GGL90195.1"/>
    </source>
</evidence>
<organism evidence="2 3">
    <name type="scientific">Pseudooceanicola nanhaiensis</name>
    <dbReference type="NCBI Taxonomy" id="375761"/>
    <lineage>
        <taxon>Bacteria</taxon>
        <taxon>Pseudomonadati</taxon>
        <taxon>Pseudomonadota</taxon>
        <taxon>Alphaproteobacteria</taxon>
        <taxon>Rhodobacterales</taxon>
        <taxon>Paracoccaceae</taxon>
        <taxon>Pseudooceanicola</taxon>
    </lineage>
</organism>
<dbReference type="EMBL" id="BMLF01000001">
    <property type="protein sequence ID" value="GGL90195.1"/>
    <property type="molecule type" value="Genomic_DNA"/>
</dbReference>
<proteinExistence type="predicted"/>
<keyword evidence="2" id="KW-0378">Hydrolase</keyword>